<reference evidence="2" key="1">
    <citation type="journal article" date="2021" name="Mol. Ecol. Resour.">
        <title>Apolygus lucorum genome provides insights into omnivorousness and mesophyll feeding.</title>
        <authorList>
            <person name="Liu Y."/>
            <person name="Liu H."/>
            <person name="Wang H."/>
            <person name="Huang T."/>
            <person name="Liu B."/>
            <person name="Yang B."/>
            <person name="Yin L."/>
            <person name="Li B."/>
            <person name="Zhang Y."/>
            <person name="Zhang S."/>
            <person name="Jiang F."/>
            <person name="Zhang X."/>
            <person name="Ren Y."/>
            <person name="Wang B."/>
            <person name="Wang S."/>
            <person name="Lu Y."/>
            <person name="Wu K."/>
            <person name="Fan W."/>
            <person name="Wang G."/>
        </authorList>
    </citation>
    <scope>NUCLEOTIDE SEQUENCE</scope>
    <source>
        <strain evidence="2">12Hb</strain>
    </source>
</reference>
<accession>A0A8S9XQ12</accession>
<feature type="region of interest" description="Disordered" evidence="1">
    <location>
        <begin position="64"/>
        <end position="94"/>
    </location>
</feature>
<evidence type="ECO:0000313" key="2">
    <source>
        <dbReference type="EMBL" id="KAF6211033.1"/>
    </source>
</evidence>
<dbReference type="OrthoDB" id="6776127at2759"/>
<protein>
    <submittedName>
        <fullName evidence="2">Uncharacterized protein</fullName>
    </submittedName>
</protein>
<name>A0A8S9XQ12_APOLU</name>
<dbReference type="EMBL" id="WIXP02000005">
    <property type="protein sequence ID" value="KAF6211033.1"/>
    <property type="molecule type" value="Genomic_DNA"/>
</dbReference>
<proteinExistence type="predicted"/>
<dbReference type="Proteomes" id="UP000466442">
    <property type="component" value="Linkage Group LG5"/>
</dbReference>
<feature type="region of interest" description="Disordered" evidence="1">
    <location>
        <begin position="111"/>
        <end position="146"/>
    </location>
</feature>
<comment type="caution">
    <text evidence="2">The sequence shown here is derived from an EMBL/GenBank/DDBJ whole genome shotgun (WGS) entry which is preliminary data.</text>
</comment>
<keyword evidence="3" id="KW-1185">Reference proteome</keyword>
<dbReference type="AlphaFoldDB" id="A0A8S9XQ12"/>
<sequence>MRVIMTFLRDRTYPQIPITNLVLVSSDDSDDSILPPSVHESHQYQRSYQDVSFAAAGPSTLVQNAADTLPPTSQPNVSQEAESFIGNGDDQLPSMKKRKLGKKLISKQKKLRGEGYVGHRGIEKPPRPMLPSPCVANRNHSCTQQG</sequence>
<evidence type="ECO:0000313" key="3">
    <source>
        <dbReference type="Proteomes" id="UP000466442"/>
    </source>
</evidence>
<feature type="compositionally biased region" description="Polar residues" evidence="1">
    <location>
        <begin position="64"/>
        <end position="81"/>
    </location>
</feature>
<gene>
    <name evidence="2" type="ORF">GE061_014146</name>
</gene>
<evidence type="ECO:0000256" key="1">
    <source>
        <dbReference type="SAM" id="MobiDB-lite"/>
    </source>
</evidence>
<organism evidence="2 3">
    <name type="scientific">Apolygus lucorum</name>
    <name type="common">Small green plant bug</name>
    <name type="synonym">Lygocoris lucorum</name>
    <dbReference type="NCBI Taxonomy" id="248454"/>
    <lineage>
        <taxon>Eukaryota</taxon>
        <taxon>Metazoa</taxon>
        <taxon>Ecdysozoa</taxon>
        <taxon>Arthropoda</taxon>
        <taxon>Hexapoda</taxon>
        <taxon>Insecta</taxon>
        <taxon>Pterygota</taxon>
        <taxon>Neoptera</taxon>
        <taxon>Paraneoptera</taxon>
        <taxon>Hemiptera</taxon>
        <taxon>Heteroptera</taxon>
        <taxon>Panheteroptera</taxon>
        <taxon>Cimicomorpha</taxon>
        <taxon>Miridae</taxon>
        <taxon>Mirini</taxon>
        <taxon>Apolygus</taxon>
    </lineage>
</organism>